<evidence type="ECO:0000256" key="7">
    <source>
        <dbReference type="SAM" id="Phobius"/>
    </source>
</evidence>
<reference evidence="8" key="1">
    <citation type="journal article" date="2017" name="Gigascience">
        <title>The genome draft of coconut (Cocos nucifera).</title>
        <authorList>
            <person name="Xiao Y."/>
            <person name="Xu P."/>
            <person name="Fan H."/>
            <person name="Baudouin L."/>
            <person name="Xia W."/>
            <person name="Bocs S."/>
            <person name="Xu J."/>
            <person name="Li Q."/>
            <person name="Guo A."/>
            <person name="Zhou L."/>
            <person name="Li J."/>
            <person name="Wu Y."/>
            <person name="Ma Z."/>
            <person name="Armero A."/>
            <person name="Issali A.E."/>
            <person name="Liu N."/>
            <person name="Peng M."/>
            <person name="Yang Y."/>
        </authorList>
    </citation>
    <scope>NUCLEOTIDE SEQUENCE</scope>
    <source>
        <tissue evidence="8">Spear leaf of Hainan Tall coconut</tissue>
    </source>
</reference>
<feature type="transmembrane region" description="Helical" evidence="7">
    <location>
        <begin position="388"/>
        <end position="408"/>
    </location>
</feature>
<feature type="transmembrane region" description="Helical" evidence="7">
    <location>
        <begin position="155"/>
        <end position="175"/>
    </location>
</feature>
<feature type="transmembrane region" description="Helical" evidence="7">
    <location>
        <begin position="1005"/>
        <end position="1031"/>
    </location>
</feature>
<evidence type="ECO:0000256" key="2">
    <source>
        <dbReference type="ARBA" id="ARBA00005982"/>
    </source>
</evidence>
<dbReference type="SUPFAM" id="SSF103473">
    <property type="entry name" value="MFS general substrate transporter"/>
    <property type="match status" value="2"/>
</dbReference>
<dbReference type="Pfam" id="PF00854">
    <property type="entry name" value="PTR2"/>
    <property type="match status" value="2"/>
</dbReference>
<protein>
    <submittedName>
        <fullName evidence="8">Peptide transporter</fullName>
    </submittedName>
</protein>
<feature type="transmembrane region" description="Helical" evidence="7">
    <location>
        <begin position="114"/>
        <end position="135"/>
    </location>
</feature>
<feature type="transmembrane region" description="Helical" evidence="7">
    <location>
        <begin position="880"/>
        <end position="902"/>
    </location>
</feature>
<dbReference type="InterPro" id="IPR018456">
    <property type="entry name" value="PTR2_symporter_CS"/>
</dbReference>
<organism evidence="8 9">
    <name type="scientific">Cocos nucifera</name>
    <name type="common">Coconut palm</name>
    <dbReference type="NCBI Taxonomy" id="13894"/>
    <lineage>
        <taxon>Eukaryota</taxon>
        <taxon>Viridiplantae</taxon>
        <taxon>Streptophyta</taxon>
        <taxon>Embryophyta</taxon>
        <taxon>Tracheophyta</taxon>
        <taxon>Spermatophyta</taxon>
        <taxon>Magnoliopsida</taxon>
        <taxon>Liliopsida</taxon>
        <taxon>Arecaceae</taxon>
        <taxon>Arecoideae</taxon>
        <taxon>Cocoseae</taxon>
        <taxon>Attaleinae</taxon>
        <taxon>Cocos</taxon>
    </lineage>
</organism>
<feature type="transmembrane region" description="Helical" evidence="7">
    <location>
        <begin position="429"/>
        <end position="449"/>
    </location>
</feature>
<feature type="transmembrane region" description="Helical" evidence="7">
    <location>
        <begin position="923"/>
        <end position="943"/>
    </location>
</feature>
<dbReference type="EMBL" id="CM017884">
    <property type="protein sequence ID" value="KAG1366325.1"/>
    <property type="molecule type" value="Genomic_DNA"/>
</dbReference>
<evidence type="ECO:0000256" key="1">
    <source>
        <dbReference type="ARBA" id="ARBA00004141"/>
    </source>
</evidence>
<dbReference type="OrthoDB" id="8904098at2759"/>
<keyword evidence="5 7" id="KW-0472">Membrane</keyword>
<evidence type="ECO:0000313" key="9">
    <source>
        <dbReference type="Proteomes" id="UP000797356"/>
    </source>
</evidence>
<dbReference type="InterPro" id="IPR000109">
    <property type="entry name" value="POT_fam"/>
</dbReference>
<keyword evidence="4 7" id="KW-1133">Transmembrane helix</keyword>
<feature type="transmembrane region" description="Helical" evidence="7">
    <location>
        <begin position="1051"/>
        <end position="1073"/>
    </location>
</feature>
<comment type="subcellular location">
    <subcellularLocation>
        <location evidence="1 6">Membrane</location>
        <topology evidence="1 6">Multi-pass membrane protein</topology>
    </subcellularLocation>
</comment>
<keyword evidence="3 6" id="KW-0812">Transmembrane</keyword>
<evidence type="ECO:0000313" key="8">
    <source>
        <dbReference type="EMBL" id="KAG1366325.1"/>
    </source>
</evidence>
<feature type="transmembrane region" description="Helical" evidence="7">
    <location>
        <begin position="480"/>
        <end position="499"/>
    </location>
</feature>
<dbReference type="PANTHER" id="PTHR11654">
    <property type="entry name" value="OLIGOPEPTIDE TRANSPORTER-RELATED"/>
    <property type="match status" value="1"/>
</dbReference>
<dbReference type="GO" id="GO:0022857">
    <property type="term" value="F:transmembrane transporter activity"/>
    <property type="evidence" value="ECO:0007669"/>
    <property type="project" value="InterPro"/>
</dbReference>
<dbReference type="Proteomes" id="UP000797356">
    <property type="component" value="Chromosome 13"/>
</dbReference>
<dbReference type="InterPro" id="IPR036259">
    <property type="entry name" value="MFS_trans_sf"/>
</dbReference>
<dbReference type="PROSITE" id="PS01023">
    <property type="entry name" value="PTR2_2"/>
    <property type="match status" value="2"/>
</dbReference>
<sequence length="1079" mass="118940">MGSQEEEQRSLLEDGLLSENEKGPYTGDGSVDIHGNPVLKDGTGNWRACPFILGNECCERLAYYGISTNLVSYLTKKLHEGNASAARNVTTWQGTCYLTPLVGAILADAYWGRYWTIAVFSTIYFLGMGTLTLSASVPAFKPPSCVGPVCPEASAAQYAVFFLGLYLIALGTGGIKPCVSSFGADQFDDTDPKEKVKKASFFNWFYFSINIGALISSSFLVWVQDNCGWGLGFGIPTLFMGLAIISFFSGTSLYRFQRPGGSPITRVCQVVVASLRKWKVEVPHDSSLLYELTDKTSAIEGSRKLEHSDELIFLDKAATVSELDEKTESFSNPWRLCTVTQVEELKILVRMFPIWATTIVFSAVYAQISTMFVEQGMVLDTTIGSFTIPPASLSTFDVISVIVWVPVYDRIFVPIARRFTGKDKGFSELQRMGIGLLISILAMAAAALLEIKRLSIAKAEHLDHQMVAVPLSIFWQIPQYSLVGLAEVFTFIGQLEFFYDQSPDAMRSLCSALSLLTTALGDGSVDINGNPILKHRTGNWKACAFILGTECCERLAYYGISKNLVTYLTTKLNEGNATAARNVTAWQGTCYLTPLIGAVLADSYWGKYWTIAIFSTVYFIGMVTLILSASVPAFKPPGCVGFVCPEASSVQYVIFFFGLYMIALGAGGIKPCVSSFGADQFDDTDPVESTKKGTFFNWFYFCINIGAFVSGTFIVWVQDNCSWGLGFAIPTFFMGLAIGSFFIGSKIYRFQKPGGSPIVRVCQVVVAFVHKWNVELPHDCSLLYELSGKTSAIDGSRKLEHTAELTFLDKAAVLSDVEVKHENFSNPWRLCTVTQVEELKILVRMFPIWATSIVFSAVYAQNSSMFLEQGMVLDKHIGSFNIPPASLSTFDVISVVIWVPVYDRVIVQLARRFTGKERGFSELQRIGIGLFLSILAMTAAALVETKRLEIAKSEDLIHRKVAVPMSILWQIPQYFLVGAGEVFTCIGQLEFFYDQSPDAMRSLCTAFALLTVSAGSYLSSLILTVVTSITTQGGRPGWIPDNLNEGHLDRFFWLIAGLSFLNLLAFVCCAVRYKCKRAS</sequence>
<feature type="transmembrane region" description="Helical" evidence="7">
    <location>
        <begin position="229"/>
        <end position="248"/>
    </location>
</feature>
<name>A0A8K0ISX7_COCNU</name>
<gene>
    <name evidence="8" type="ORF">COCNU_13G001150</name>
</gene>
<feature type="transmembrane region" description="Helical" evidence="7">
    <location>
        <begin position="347"/>
        <end position="368"/>
    </location>
</feature>
<keyword evidence="9" id="KW-1185">Reference proteome</keyword>
<feature type="transmembrane region" description="Helical" evidence="7">
    <location>
        <begin position="698"/>
        <end position="717"/>
    </location>
</feature>
<dbReference type="PROSITE" id="PS01022">
    <property type="entry name" value="PTR2_1"/>
    <property type="match status" value="2"/>
</dbReference>
<proteinExistence type="inferred from homology"/>
<feature type="transmembrane region" description="Helical" evidence="7">
    <location>
        <begin position="841"/>
        <end position="860"/>
    </location>
</feature>
<dbReference type="GO" id="GO:0016020">
    <property type="term" value="C:membrane"/>
    <property type="evidence" value="ECO:0007669"/>
    <property type="project" value="UniProtKB-SubCell"/>
</dbReference>
<dbReference type="AlphaFoldDB" id="A0A8K0ISX7"/>
<feature type="transmembrane region" description="Helical" evidence="7">
    <location>
        <begin position="974"/>
        <end position="993"/>
    </location>
</feature>
<dbReference type="GO" id="GO:0006857">
    <property type="term" value="P:oligopeptide transport"/>
    <property type="evidence" value="ECO:0007669"/>
    <property type="project" value="InterPro"/>
</dbReference>
<keyword evidence="6" id="KW-0813">Transport</keyword>
<feature type="transmembrane region" description="Helical" evidence="7">
    <location>
        <begin position="608"/>
        <end position="629"/>
    </location>
</feature>
<feature type="transmembrane region" description="Helical" evidence="7">
    <location>
        <begin position="201"/>
        <end position="223"/>
    </location>
</feature>
<dbReference type="Gene3D" id="1.20.1250.20">
    <property type="entry name" value="MFS general substrate transporter like domains"/>
    <property type="match status" value="2"/>
</dbReference>
<comment type="caution">
    <text evidence="8">The sequence shown here is derived from an EMBL/GenBank/DDBJ whole genome shotgun (WGS) entry which is preliminary data.</text>
</comment>
<evidence type="ECO:0000256" key="6">
    <source>
        <dbReference type="RuleBase" id="RU003755"/>
    </source>
</evidence>
<evidence type="ECO:0000256" key="3">
    <source>
        <dbReference type="ARBA" id="ARBA00022692"/>
    </source>
</evidence>
<feature type="transmembrane region" description="Helical" evidence="7">
    <location>
        <begin position="649"/>
        <end position="669"/>
    </location>
</feature>
<evidence type="ECO:0000256" key="4">
    <source>
        <dbReference type="ARBA" id="ARBA00022989"/>
    </source>
</evidence>
<accession>A0A8K0ISX7</accession>
<evidence type="ECO:0000256" key="5">
    <source>
        <dbReference type="ARBA" id="ARBA00023136"/>
    </source>
</evidence>
<comment type="similarity">
    <text evidence="2 6">Belongs to the major facilitator superfamily. Proton-dependent oligopeptide transporter (POT/PTR) (TC 2.A.17) family.</text>
</comment>
<feature type="transmembrane region" description="Helical" evidence="7">
    <location>
        <begin position="723"/>
        <end position="743"/>
    </location>
</feature>
<reference evidence="8" key="2">
    <citation type="submission" date="2019-07" db="EMBL/GenBank/DDBJ databases">
        <authorList>
            <person name="Yang Y."/>
            <person name="Bocs S."/>
            <person name="Baudouin L."/>
        </authorList>
    </citation>
    <scope>NUCLEOTIDE SEQUENCE</scope>
    <source>
        <tissue evidence="8">Spear leaf of Hainan Tall coconut</tissue>
    </source>
</reference>